<keyword evidence="1" id="KW-0472">Membrane</keyword>
<reference evidence="3" key="1">
    <citation type="submission" date="2023-09" db="EMBL/GenBank/DDBJ databases">
        <title>Demequina sp. a novel bacteria isolated from Capsicum annuum.</title>
        <authorList>
            <person name="Humaira Z."/>
            <person name="Lee J."/>
            <person name="Cho D."/>
        </authorList>
    </citation>
    <scope>NUCLEOTIDE SEQUENCE</scope>
    <source>
        <strain evidence="3">PMTSA13</strain>
    </source>
</reference>
<feature type="transmembrane region" description="Helical" evidence="1">
    <location>
        <begin position="71"/>
        <end position="89"/>
    </location>
</feature>
<feature type="signal peptide" evidence="2">
    <location>
        <begin position="1"/>
        <end position="37"/>
    </location>
</feature>
<dbReference type="Proteomes" id="UP001303408">
    <property type="component" value="Chromosome"/>
</dbReference>
<dbReference type="AlphaFoldDB" id="A0AA96J9H8"/>
<keyword evidence="1" id="KW-0812">Transmembrane</keyword>
<keyword evidence="2" id="KW-0732">Signal</keyword>
<gene>
    <name evidence="3" type="ORF">RN607_09390</name>
</gene>
<protein>
    <submittedName>
        <fullName evidence="3">Uncharacterized protein</fullName>
    </submittedName>
</protein>
<dbReference type="KEGG" id="dcp:RN607_09390"/>
<evidence type="ECO:0000313" key="3">
    <source>
        <dbReference type="EMBL" id="WNM26415.1"/>
    </source>
</evidence>
<keyword evidence="1" id="KW-1133">Transmembrane helix</keyword>
<accession>A0AA96J9H8</accession>
<evidence type="ECO:0000256" key="1">
    <source>
        <dbReference type="SAM" id="Phobius"/>
    </source>
</evidence>
<name>A0AA96J9H8_9MICO</name>
<proteinExistence type="predicted"/>
<evidence type="ECO:0000256" key="2">
    <source>
        <dbReference type="SAM" id="SignalP"/>
    </source>
</evidence>
<dbReference type="EMBL" id="CP134880">
    <property type="protein sequence ID" value="WNM26415.1"/>
    <property type="molecule type" value="Genomic_DNA"/>
</dbReference>
<organism evidence="3">
    <name type="scientific">Demequina capsici</name>
    <dbReference type="NCBI Taxonomy" id="3075620"/>
    <lineage>
        <taxon>Bacteria</taxon>
        <taxon>Bacillati</taxon>
        <taxon>Actinomycetota</taxon>
        <taxon>Actinomycetes</taxon>
        <taxon>Micrococcales</taxon>
        <taxon>Demequinaceae</taxon>
        <taxon>Demequina</taxon>
    </lineage>
</organism>
<dbReference type="RefSeq" id="WP_313542178.1">
    <property type="nucleotide sequence ID" value="NZ_CP134880.1"/>
</dbReference>
<feature type="chain" id="PRO_5041671295" evidence="2">
    <location>
        <begin position="38"/>
        <end position="99"/>
    </location>
</feature>
<sequence>MIHGSTTVMPARLRVRVWLVLALTALAALAPATGAYADTPSTGGDSTSASGEAASVTGFDAFERDGYLGELLIGSAAALAVLLVGGLLMRGGADERRKD</sequence>